<keyword evidence="4" id="KW-0238">DNA-binding</keyword>
<dbReference type="Pfam" id="PF00072">
    <property type="entry name" value="Response_reg"/>
    <property type="match status" value="1"/>
</dbReference>
<evidence type="ECO:0000313" key="5">
    <source>
        <dbReference type="Proteomes" id="UP000183200"/>
    </source>
</evidence>
<dbReference type="InterPro" id="IPR001789">
    <property type="entry name" value="Sig_transdc_resp-reg_receiver"/>
</dbReference>
<evidence type="ECO:0000259" key="3">
    <source>
        <dbReference type="PROSITE" id="PS50930"/>
    </source>
</evidence>
<organism evidence="4 5">
    <name type="scientific">Pedobacter steynii</name>
    <dbReference type="NCBI Taxonomy" id="430522"/>
    <lineage>
        <taxon>Bacteria</taxon>
        <taxon>Pseudomonadati</taxon>
        <taxon>Bacteroidota</taxon>
        <taxon>Sphingobacteriia</taxon>
        <taxon>Sphingobacteriales</taxon>
        <taxon>Sphingobacteriaceae</taxon>
        <taxon>Pedobacter</taxon>
    </lineage>
</organism>
<evidence type="ECO:0000256" key="1">
    <source>
        <dbReference type="PROSITE-ProRule" id="PRU00169"/>
    </source>
</evidence>
<protein>
    <submittedName>
        <fullName evidence="4">DNA-binding response regulator, LytR/AlgR family</fullName>
    </submittedName>
</protein>
<dbReference type="FunFam" id="3.40.50.2300:FF:000361">
    <property type="entry name" value="Two-component system response regulator"/>
    <property type="match status" value="1"/>
</dbReference>
<dbReference type="GO" id="GO:0000156">
    <property type="term" value="F:phosphorelay response regulator activity"/>
    <property type="evidence" value="ECO:0007669"/>
    <property type="project" value="InterPro"/>
</dbReference>
<keyword evidence="5" id="KW-1185">Reference proteome</keyword>
<dbReference type="EMBL" id="FNGY01000008">
    <property type="protein sequence ID" value="SDN60310.1"/>
    <property type="molecule type" value="Genomic_DNA"/>
</dbReference>
<reference evidence="5" key="1">
    <citation type="submission" date="2016-10" db="EMBL/GenBank/DDBJ databases">
        <authorList>
            <person name="Varghese N."/>
            <person name="Submissions S."/>
        </authorList>
    </citation>
    <scope>NUCLEOTIDE SEQUENCE [LARGE SCALE GENOMIC DNA]</scope>
    <source>
        <strain evidence="5">DSM 19110</strain>
    </source>
</reference>
<dbReference type="InterPro" id="IPR007492">
    <property type="entry name" value="LytTR_DNA-bd_dom"/>
</dbReference>
<dbReference type="PROSITE" id="PS50930">
    <property type="entry name" value="HTH_LYTTR"/>
    <property type="match status" value="1"/>
</dbReference>
<accession>A0A1H0CR14</accession>
<dbReference type="GO" id="GO:0003677">
    <property type="term" value="F:DNA binding"/>
    <property type="evidence" value="ECO:0007669"/>
    <property type="project" value="UniProtKB-KW"/>
</dbReference>
<dbReference type="RefSeq" id="WP_074611146.1">
    <property type="nucleotide sequence ID" value="NZ_FNGY01000008.1"/>
</dbReference>
<feature type="domain" description="HTH LytTR-type" evidence="3">
    <location>
        <begin position="146"/>
        <end position="253"/>
    </location>
</feature>
<dbReference type="SMART" id="SM00850">
    <property type="entry name" value="LytTR"/>
    <property type="match status" value="1"/>
</dbReference>
<proteinExistence type="predicted"/>
<dbReference type="Proteomes" id="UP000183200">
    <property type="component" value="Unassembled WGS sequence"/>
</dbReference>
<dbReference type="PANTHER" id="PTHR37299">
    <property type="entry name" value="TRANSCRIPTIONAL REGULATOR-RELATED"/>
    <property type="match status" value="1"/>
</dbReference>
<dbReference type="SUPFAM" id="SSF52172">
    <property type="entry name" value="CheY-like"/>
    <property type="match status" value="1"/>
</dbReference>
<keyword evidence="1" id="KW-0597">Phosphoprotein</keyword>
<dbReference type="AlphaFoldDB" id="A0A1H0CR14"/>
<name>A0A1H0CR14_9SPHI</name>
<dbReference type="InterPro" id="IPR011006">
    <property type="entry name" value="CheY-like_superfamily"/>
</dbReference>
<dbReference type="OrthoDB" id="9787344at2"/>
<evidence type="ECO:0000259" key="2">
    <source>
        <dbReference type="PROSITE" id="PS50110"/>
    </source>
</evidence>
<dbReference type="Gene3D" id="2.40.50.1020">
    <property type="entry name" value="LytTr DNA-binding domain"/>
    <property type="match status" value="1"/>
</dbReference>
<dbReference type="InterPro" id="IPR046947">
    <property type="entry name" value="LytR-like"/>
</dbReference>
<feature type="modified residue" description="4-aspartylphosphate" evidence="1">
    <location>
        <position position="57"/>
    </location>
</feature>
<dbReference type="PANTHER" id="PTHR37299:SF1">
    <property type="entry name" value="STAGE 0 SPORULATION PROTEIN A HOMOLOG"/>
    <property type="match status" value="1"/>
</dbReference>
<dbReference type="Pfam" id="PF04397">
    <property type="entry name" value="LytTR"/>
    <property type="match status" value="1"/>
</dbReference>
<gene>
    <name evidence="4" type="ORF">SAMN05421820_108193</name>
</gene>
<dbReference type="SMART" id="SM00448">
    <property type="entry name" value="REC"/>
    <property type="match status" value="1"/>
</dbReference>
<sequence length="253" mass="29116">MTINSLIIEDELPNARRLEKLLNESAYPVQIVGRLQTVKGAIAWFKSNPAPSLIFMDIRLSDGLSFEIYKNVELEAPVVFTTAYDEYALQAFKVNSIDYLLKPIDKAALERALDKFSKQQHKSNYQSMVQLFGQIQSQQVIYRSRFLVTFRDQLISIPVEEIAYFGSAFKTTFFVSHKGEKHYISQTLEEVEKELSPALFFRVTRQFLVCTAAVAKIHLFFNGKLKLELLPATEEEVVLSRDKSIAFKEWLDK</sequence>
<dbReference type="PROSITE" id="PS50110">
    <property type="entry name" value="RESPONSE_REGULATORY"/>
    <property type="match status" value="1"/>
</dbReference>
<evidence type="ECO:0000313" key="4">
    <source>
        <dbReference type="EMBL" id="SDN60310.1"/>
    </source>
</evidence>
<feature type="domain" description="Response regulatory" evidence="2">
    <location>
        <begin position="4"/>
        <end position="117"/>
    </location>
</feature>
<dbReference type="Gene3D" id="3.40.50.2300">
    <property type="match status" value="1"/>
</dbReference>